<evidence type="ECO:0000313" key="4">
    <source>
        <dbReference type="EMBL" id="CEG11952.1"/>
    </source>
</evidence>
<feature type="compositionally biased region" description="Polar residues" evidence="2">
    <location>
        <begin position="1"/>
        <end position="12"/>
    </location>
</feature>
<dbReference type="HAMAP" id="MF_01909">
    <property type="entry name" value="TFE_arch"/>
    <property type="match status" value="1"/>
</dbReference>
<dbReference type="InterPro" id="IPR024550">
    <property type="entry name" value="TFIIEa/SarR/Rpc3_HTH_dom"/>
</dbReference>
<reference evidence="4" key="1">
    <citation type="submission" date="2014-09" db="EMBL/GenBank/DDBJ databases">
        <authorList>
            <person name="Probst J Alexander"/>
        </authorList>
    </citation>
    <scope>NUCLEOTIDE SEQUENCE</scope>
</reference>
<keyword evidence="1" id="KW-0175">Coiled coil</keyword>
<feature type="compositionally biased region" description="Basic and acidic residues" evidence="2">
    <location>
        <begin position="16"/>
        <end position="58"/>
    </location>
</feature>
<feature type="region of interest" description="Disordered" evidence="2">
    <location>
        <begin position="1"/>
        <end position="82"/>
    </location>
</feature>
<feature type="compositionally biased region" description="Basic and acidic residues" evidence="2">
    <location>
        <begin position="67"/>
        <end position="82"/>
    </location>
</feature>
<dbReference type="InterPro" id="IPR002853">
    <property type="entry name" value="TFIIE_asu"/>
</dbReference>
<dbReference type="GO" id="GO:0006355">
    <property type="term" value="P:regulation of DNA-templated transcription"/>
    <property type="evidence" value="ECO:0007669"/>
    <property type="project" value="InterPro"/>
</dbReference>
<accession>A0A098E7G9</accession>
<dbReference type="AlphaFoldDB" id="A0A098E7G9"/>
<dbReference type="InterPro" id="IPR036388">
    <property type="entry name" value="WH-like_DNA-bd_sf"/>
</dbReference>
<dbReference type="EMBL" id="CCXY01000092">
    <property type="protein sequence ID" value="CEG11952.1"/>
    <property type="molecule type" value="Genomic_DNA"/>
</dbReference>
<dbReference type="InterPro" id="IPR036390">
    <property type="entry name" value="WH_DNA-bd_sf"/>
</dbReference>
<dbReference type="SUPFAM" id="SSF46785">
    <property type="entry name" value="Winged helix' DNA-binding domain"/>
    <property type="match status" value="1"/>
</dbReference>
<organism evidence="4">
    <name type="scientific">groundwater metagenome</name>
    <dbReference type="NCBI Taxonomy" id="717931"/>
    <lineage>
        <taxon>unclassified sequences</taxon>
        <taxon>metagenomes</taxon>
        <taxon>ecological metagenomes</taxon>
    </lineage>
</organism>
<evidence type="ECO:0000256" key="2">
    <source>
        <dbReference type="SAM" id="MobiDB-lite"/>
    </source>
</evidence>
<dbReference type="Pfam" id="PF02002">
    <property type="entry name" value="TFIIE_alpha"/>
    <property type="match status" value="1"/>
</dbReference>
<evidence type="ECO:0000259" key="3">
    <source>
        <dbReference type="SMART" id="SM00531"/>
    </source>
</evidence>
<proteinExistence type="inferred from homology"/>
<evidence type="ECO:0000256" key="1">
    <source>
        <dbReference type="SAM" id="Coils"/>
    </source>
</evidence>
<sequence length="281" mass="32312">MSKVIKTQTQNFGDKMSSENKKIGKKTDVVNKTEKAVKPEKQPKTNKTEKAAKPEKQPKTNKTGKAAKPEKQPKTKKTKNDVVKGVAKKDKIVKNADKTVAVAESVKPVAVRFSKIYENKNVREILLKYFGEGCVDILPELNDYIRDEIVSNKKNMKAPVIRKWLNLMHDKSIVEFNRTKDKKTGWFTYFWKIRPNKVVEFTVSDINKEIEELEKKIEEIKAHNFVCDCKTWTSTEALESDFMCPGCKKVIMEKDNDGLIIEMENKKKVLEKKKDDILSSP</sequence>
<feature type="coiled-coil region" evidence="1">
    <location>
        <begin position="196"/>
        <end position="223"/>
    </location>
</feature>
<dbReference type="SMART" id="SM00531">
    <property type="entry name" value="TFIIE"/>
    <property type="match status" value="1"/>
</dbReference>
<gene>
    <name evidence="4" type="ORF">MSIBF_A1810005</name>
</gene>
<feature type="domain" description="Transcription initiation factor IIE subunit alpha N-terminal" evidence="3">
    <location>
        <begin position="132"/>
        <end position="265"/>
    </location>
</feature>
<dbReference type="GO" id="GO:0006367">
    <property type="term" value="P:transcription initiation at RNA polymerase II promoter"/>
    <property type="evidence" value="ECO:0007669"/>
    <property type="project" value="InterPro"/>
</dbReference>
<name>A0A098E7G9_9ZZZZ</name>
<dbReference type="Gene3D" id="1.10.10.10">
    <property type="entry name" value="Winged helix-like DNA-binding domain superfamily/Winged helix DNA-binding domain"/>
    <property type="match status" value="1"/>
</dbReference>
<protein>
    <recommendedName>
        <fullName evidence="3">Transcription initiation factor IIE subunit alpha N-terminal domain-containing protein</fullName>
    </recommendedName>
</protein>
<dbReference type="InterPro" id="IPR016481">
    <property type="entry name" value="TF_E_archaea"/>
</dbReference>